<dbReference type="REBASE" id="109327">
    <property type="entry name" value="S.Mva761ORF1850P"/>
</dbReference>
<dbReference type="EMBL" id="CP009520">
    <property type="protein sequence ID" value="AKB44120.1"/>
    <property type="molecule type" value="Genomic_DNA"/>
</dbReference>
<dbReference type="GO" id="GO:0003677">
    <property type="term" value="F:DNA binding"/>
    <property type="evidence" value="ECO:0007669"/>
    <property type="project" value="UniProtKB-KW"/>
</dbReference>
<keyword evidence="6" id="KW-1185">Reference proteome</keyword>
<dbReference type="STRING" id="1434123.MSVAZ_1851"/>
<dbReference type="AlphaFoldDB" id="A0A0E3Q402"/>
<evidence type="ECO:0000313" key="6">
    <source>
        <dbReference type="Proteomes" id="UP000033096"/>
    </source>
</evidence>
<dbReference type="InterPro" id="IPR052021">
    <property type="entry name" value="Type-I_RS_S_subunit"/>
</dbReference>
<evidence type="ECO:0000256" key="3">
    <source>
        <dbReference type="ARBA" id="ARBA00023125"/>
    </source>
</evidence>
<dbReference type="CDD" id="cd17260">
    <property type="entry name" value="RMtype1_S_EcoEI-TRD1-CR1_like"/>
    <property type="match status" value="1"/>
</dbReference>
<feature type="domain" description="Type I restriction modification DNA specificity" evidence="4">
    <location>
        <begin position="50"/>
        <end position="168"/>
    </location>
</feature>
<evidence type="ECO:0000313" key="5">
    <source>
        <dbReference type="EMBL" id="AKB44120.1"/>
    </source>
</evidence>
<dbReference type="Proteomes" id="UP000033096">
    <property type="component" value="Chromosome"/>
</dbReference>
<comment type="similarity">
    <text evidence="1">Belongs to the type-I restriction system S methylase family.</text>
</comment>
<dbReference type="KEGG" id="mvc:MSVAZ_1851"/>
<dbReference type="InterPro" id="IPR000055">
    <property type="entry name" value="Restrct_endonuc_typeI_TRD"/>
</dbReference>
<protein>
    <submittedName>
        <fullName evidence="5">Type I restriction-modification system, specificity subunit S</fullName>
        <ecNumber evidence="5">3.1.21.3</ecNumber>
    </submittedName>
</protein>
<keyword evidence="2" id="KW-0680">Restriction system</keyword>
<dbReference type="HOGENOM" id="CLU_021095_10_1_2"/>
<dbReference type="InterPro" id="IPR044946">
    <property type="entry name" value="Restrct_endonuc_typeI_TRD_sf"/>
</dbReference>
<dbReference type="GO" id="GO:0009307">
    <property type="term" value="P:DNA restriction-modification system"/>
    <property type="evidence" value="ECO:0007669"/>
    <property type="project" value="UniProtKB-KW"/>
</dbReference>
<dbReference type="Gene3D" id="3.90.220.20">
    <property type="entry name" value="DNA methylase specificity domains"/>
    <property type="match status" value="2"/>
</dbReference>
<keyword evidence="3" id="KW-0238">DNA-binding</keyword>
<name>A0A0E3Q402_9EURY</name>
<accession>A0A0E3Q402</accession>
<reference evidence="5 6" key="1">
    <citation type="submission" date="2014-07" db="EMBL/GenBank/DDBJ databases">
        <title>Methanogenic archaea and the global carbon cycle.</title>
        <authorList>
            <person name="Henriksen J.R."/>
            <person name="Luke J."/>
            <person name="Reinhart S."/>
            <person name="Benedict M.N."/>
            <person name="Youngblut N.D."/>
            <person name="Metcalf M.E."/>
            <person name="Whitaker R.J."/>
            <person name="Metcalf W.W."/>
        </authorList>
    </citation>
    <scope>NUCLEOTIDE SEQUENCE [LARGE SCALE GENOMIC DNA]</scope>
    <source>
        <strain evidence="5 6">Z-761</strain>
    </source>
</reference>
<keyword evidence="5" id="KW-0378">Hydrolase</keyword>
<feature type="domain" description="Type I restriction modification DNA specificity" evidence="4">
    <location>
        <begin position="202"/>
        <end position="370"/>
    </location>
</feature>
<dbReference type="SUPFAM" id="SSF116734">
    <property type="entry name" value="DNA methylase specificity domain"/>
    <property type="match status" value="2"/>
</dbReference>
<gene>
    <name evidence="5" type="ORF">MSVAZ_1851</name>
</gene>
<organism evidence="5 6">
    <name type="scientific">Methanosarcina vacuolata Z-761</name>
    <dbReference type="NCBI Taxonomy" id="1434123"/>
    <lineage>
        <taxon>Archaea</taxon>
        <taxon>Methanobacteriati</taxon>
        <taxon>Methanobacteriota</taxon>
        <taxon>Stenosarchaea group</taxon>
        <taxon>Methanomicrobia</taxon>
        <taxon>Methanosarcinales</taxon>
        <taxon>Methanosarcinaceae</taxon>
        <taxon>Methanosarcina</taxon>
    </lineage>
</organism>
<dbReference type="PANTHER" id="PTHR30408:SF12">
    <property type="entry name" value="TYPE I RESTRICTION ENZYME MJAVIII SPECIFICITY SUBUNIT"/>
    <property type="match status" value="1"/>
</dbReference>
<dbReference type="Pfam" id="PF01420">
    <property type="entry name" value="Methylase_S"/>
    <property type="match status" value="2"/>
</dbReference>
<sequence>MSATLHMEKLCNVAELNPKFKEKLKSDSSVSFVPMAAVLAEMSTVTGEEKQYCEVSKGYTSFVDGDVLVAKITPCFENGKITQAKLKNRVGFGSTEFHVVRPVEGKLDARYLLHFLRQERIRLEGERKMTGSAGQRRVPANFLGSLEIPLLPLPEQKRIADILDRAEALRAKRRVTLDQLDELVQSIFIEMFGDPRSPTKRKNEKIRVRDVIDIIVPTRDKPKSFTGNIPWITLPDLANSIYIEDSKYKLSKEEARPTKTRLFPKETVILSCAGSLGKVAISTNEVYTNQQFYGLVCDKKRIIPEFLAYYLLLLGEDYYRGISGTSILAFFKKESALNIEIMLPEISNQIHFSQTVKQIEKIKQSQQQSLLELNNLFDSLAHEAFTGKLFSHQLFEQEIENGVKI</sequence>
<dbReference type="GeneID" id="24810299"/>
<evidence type="ECO:0000256" key="2">
    <source>
        <dbReference type="ARBA" id="ARBA00022747"/>
    </source>
</evidence>
<proteinExistence type="inferred from homology"/>
<dbReference type="GO" id="GO:0009035">
    <property type="term" value="F:type I site-specific deoxyribonuclease activity"/>
    <property type="evidence" value="ECO:0007669"/>
    <property type="project" value="UniProtKB-EC"/>
</dbReference>
<dbReference type="CDD" id="cd17284">
    <property type="entry name" value="RMtype1_S_Cbo7060ORF11580P_TRD2-CR2_like"/>
    <property type="match status" value="1"/>
</dbReference>
<evidence type="ECO:0000259" key="4">
    <source>
        <dbReference type="Pfam" id="PF01420"/>
    </source>
</evidence>
<dbReference type="PATRIC" id="fig|1434123.4.peg.2241"/>
<evidence type="ECO:0000256" key="1">
    <source>
        <dbReference type="ARBA" id="ARBA00010923"/>
    </source>
</evidence>
<dbReference type="RefSeq" id="WP_048120592.1">
    <property type="nucleotide sequence ID" value="NZ_CP009520.1"/>
</dbReference>
<dbReference type="PANTHER" id="PTHR30408">
    <property type="entry name" value="TYPE-1 RESTRICTION ENZYME ECOKI SPECIFICITY PROTEIN"/>
    <property type="match status" value="1"/>
</dbReference>
<dbReference type="EC" id="3.1.21.3" evidence="5"/>